<dbReference type="PROSITE" id="PS50003">
    <property type="entry name" value="PH_DOMAIN"/>
    <property type="match status" value="1"/>
</dbReference>
<accession>A0AAN8GA14</accession>
<dbReference type="InterPro" id="IPR011993">
    <property type="entry name" value="PH-like_dom_sf"/>
</dbReference>
<feature type="region of interest" description="Disordered" evidence="1">
    <location>
        <begin position="1"/>
        <end position="71"/>
    </location>
</feature>
<gene>
    <name evidence="3" type="ORF">SNE40_019943</name>
</gene>
<feature type="region of interest" description="Disordered" evidence="1">
    <location>
        <begin position="204"/>
        <end position="242"/>
    </location>
</feature>
<reference evidence="3 4" key="1">
    <citation type="submission" date="2024-01" db="EMBL/GenBank/DDBJ databases">
        <title>The genome of the rayed Mediterranean limpet Patella caerulea (Linnaeus, 1758).</title>
        <authorList>
            <person name="Anh-Thu Weber A."/>
            <person name="Halstead-Nussloch G."/>
        </authorList>
    </citation>
    <scope>NUCLEOTIDE SEQUENCE [LARGE SCALE GENOMIC DNA]</scope>
    <source>
        <strain evidence="3">AATW-2023a</strain>
        <tissue evidence="3">Whole specimen</tissue>
    </source>
</reference>
<organism evidence="3 4">
    <name type="scientific">Patella caerulea</name>
    <name type="common">Rayed Mediterranean limpet</name>
    <dbReference type="NCBI Taxonomy" id="87958"/>
    <lineage>
        <taxon>Eukaryota</taxon>
        <taxon>Metazoa</taxon>
        <taxon>Spiralia</taxon>
        <taxon>Lophotrochozoa</taxon>
        <taxon>Mollusca</taxon>
        <taxon>Gastropoda</taxon>
        <taxon>Patellogastropoda</taxon>
        <taxon>Patelloidea</taxon>
        <taxon>Patellidae</taxon>
        <taxon>Patella</taxon>
    </lineage>
</organism>
<dbReference type="SMART" id="SM00233">
    <property type="entry name" value="PH"/>
    <property type="match status" value="1"/>
</dbReference>
<dbReference type="PANTHER" id="PTHR12844">
    <property type="entry name" value="CONNECTOR ENCHANCER OF KINASE SUPPRESSOR OF RAS"/>
    <property type="match status" value="1"/>
</dbReference>
<feature type="domain" description="PH" evidence="2">
    <location>
        <begin position="301"/>
        <end position="401"/>
    </location>
</feature>
<name>A0AAN8GA14_PATCE</name>
<dbReference type="InterPro" id="IPR051566">
    <property type="entry name" value="CNKSR"/>
</dbReference>
<feature type="compositionally biased region" description="Basic and acidic residues" evidence="1">
    <location>
        <begin position="571"/>
        <end position="582"/>
    </location>
</feature>
<dbReference type="SUPFAM" id="SSF50729">
    <property type="entry name" value="PH domain-like"/>
    <property type="match status" value="1"/>
</dbReference>
<proteinExistence type="predicted"/>
<dbReference type="EMBL" id="JAZGQO010000015">
    <property type="protein sequence ID" value="KAK6168760.1"/>
    <property type="molecule type" value="Genomic_DNA"/>
</dbReference>
<evidence type="ECO:0000256" key="1">
    <source>
        <dbReference type="SAM" id="MobiDB-lite"/>
    </source>
</evidence>
<dbReference type="AlphaFoldDB" id="A0AAN8GA14"/>
<dbReference type="Pfam" id="PF00169">
    <property type="entry name" value="PH"/>
    <property type="match status" value="1"/>
</dbReference>
<dbReference type="Gene3D" id="2.30.29.30">
    <property type="entry name" value="Pleckstrin-homology domain (PH domain)/Phosphotyrosine-binding domain (PTB)"/>
    <property type="match status" value="1"/>
</dbReference>
<comment type="caution">
    <text evidence="3">The sequence shown here is derived from an EMBL/GenBank/DDBJ whole genome shotgun (WGS) entry which is preliminary data.</text>
</comment>
<feature type="compositionally biased region" description="Basic and acidic residues" evidence="1">
    <location>
        <begin position="218"/>
        <end position="242"/>
    </location>
</feature>
<protein>
    <recommendedName>
        <fullName evidence="2">PH domain-containing protein</fullName>
    </recommendedName>
</protein>
<feature type="region of interest" description="Disordered" evidence="1">
    <location>
        <begin position="571"/>
        <end position="597"/>
    </location>
</feature>
<feature type="compositionally biased region" description="Polar residues" evidence="1">
    <location>
        <begin position="22"/>
        <end position="32"/>
    </location>
</feature>
<feature type="compositionally biased region" description="Basic residues" evidence="1">
    <location>
        <begin position="583"/>
        <end position="597"/>
    </location>
</feature>
<dbReference type="InterPro" id="IPR001849">
    <property type="entry name" value="PH_domain"/>
</dbReference>
<keyword evidence="4" id="KW-1185">Reference proteome</keyword>
<dbReference type="Proteomes" id="UP001347796">
    <property type="component" value="Unassembled WGS sequence"/>
</dbReference>
<evidence type="ECO:0000259" key="2">
    <source>
        <dbReference type="PROSITE" id="PS50003"/>
    </source>
</evidence>
<evidence type="ECO:0000313" key="3">
    <source>
        <dbReference type="EMBL" id="KAK6168760.1"/>
    </source>
</evidence>
<evidence type="ECO:0000313" key="4">
    <source>
        <dbReference type="Proteomes" id="UP001347796"/>
    </source>
</evidence>
<sequence length="597" mass="67069">MITSRREGTDGNDTDNDVFRSGSESPQYTLPVNTDPKQRRATVSGGSPTLDRPSLVIEDLDPPTRPKSQAVNAAERDAALAALTTAESNLTNLAGHRKISRMRSNELPQTKSSLTVPDQFQIRPDATSLEPFEDSIDEDKTPIMNSENIQIRGEKDKRHGFRVTKPTPIVIDLPDTEHIQRLSKQSVLDCELADAILPKDQPQLLKMKKIDPSSNVKNSDEVKKDPQTKRVEFSSDTKDEGKEVQGPISYTHLIIGGVVQKIPSDQTQNYTCTESPTVRLRNKTPGKRLADRRISCKDLGKGDCEGWLYKRKTKDRGPLTKNWVKRWCVSKTNNLYYFKEKDDLKAEGVIHLLAFQVSPATDIKTKKFAFKVHNAGTTFYFASERQEDMSKWMNKMGLAAINYDTSNIMTTGGFIKPEPIVKAQGYGVQNVYYSESEDDDDNELGTSSTVSGSCLSLASATSKDSIATLTPTSVQNSPEKYSINKADEGRDDLAVMIRNIRKSELTIDGVDRNKTRRSQIQSSDLLTAAPSAELDKLRKLKSLHRTLKAKEHDLNEIETFLKDPVTPDKLHQFQDQHKELLPRRRSQKQRSSKNKHH</sequence>
<dbReference type="PANTHER" id="PTHR12844:SF42">
    <property type="entry name" value="CONNECTOR ENHANCER OF KSR PROTEIN CNK"/>
    <property type="match status" value="1"/>
</dbReference>